<sequence>MLQLGRSPAGMLANRRRMPAGPRACPSSVAAARLLAEERSDCLVARAVYEDVASLPEPQWRDNQLRWSRPAGVEQVQAPPGAPPIVVLPGFGNATTDYTEPFGNREAALATRLEVRGWRPFVVPVQRKDWFRVARGLLTRGFWRGGLTTDPGYTWYLERVAETVERALRETGAEQVVLVGHSAGGWLGRAYLGDQRYQPAGGADDAAAAAAAPQAKPGTAGAAPNPRVAAVVTLGSPQRPPPPEKKRDMTGGAQGWVDRTYPGAFFAGAGVRYVTVCGRTVRGHRDFPRQREGPRIPEEYAYDSYTEVCGDGEGVAGDCVVPLGSAMLSGARQVVLDGVYHSMSRIGTFDEESGVVWYGSEDVLDCWLGPLVAELQRGPAAAAEALVAAVEDGEAAAA</sequence>
<dbReference type="STRING" id="33097.A0A150G5V4"/>
<gene>
    <name evidence="2" type="ORF">GPECTOR_56g362</name>
</gene>
<feature type="region of interest" description="Disordered" evidence="1">
    <location>
        <begin position="1"/>
        <end position="23"/>
    </location>
</feature>
<evidence type="ECO:0000313" key="2">
    <source>
        <dbReference type="EMBL" id="KXZ45266.1"/>
    </source>
</evidence>
<dbReference type="Gene3D" id="3.40.50.1820">
    <property type="entry name" value="alpha/beta hydrolase"/>
    <property type="match status" value="1"/>
</dbReference>
<dbReference type="Proteomes" id="UP000075714">
    <property type="component" value="Unassembled WGS sequence"/>
</dbReference>
<dbReference type="OrthoDB" id="348976at2759"/>
<feature type="region of interest" description="Disordered" evidence="1">
    <location>
        <begin position="233"/>
        <end position="254"/>
    </location>
</feature>
<dbReference type="SUPFAM" id="SSF53474">
    <property type="entry name" value="alpha/beta-Hydrolases"/>
    <property type="match status" value="1"/>
</dbReference>
<dbReference type="EMBL" id="LSYV01000057">
    <property type="protein sequence ID" value="KXZ45266.1"/>
    <property type="molecule type" value="Genomic_DNA"/>
</dbReference>
<name>A0A150G5V4_GONPE</name>
<evidence type="ECO:0000256" key="1">
    <source>
        <dbReference type="SAM" id="MobiDB-lite"/>
    </source>
</evidence>
<organism evidence="2 3">
    <name type="scientific">Gonium pectorale</name>
    <name type="common">Green alga</name>
    <dbReference type="NCBI Taxonomy" id="33097"/>
    <lineage>
        <taxon>Eukaryota</taxon>
        <taxon>Viridiplantae</taxon>
        <taxon>Chlorophyta</taxon>
        <taxon>core chlorophytes</taxon>
        <taxon>Chlorophyceae</taxon>
        <taxon>CS clade</taxon>
        <taxon>Chlamydomonadales</taxon>
        <taxon>Volvocaceae</taxon>
        <taxon>Gonium</taxon>
    </lineage>
</organism>
<evidence type="ECO:0000313" key="3">
    <source>
        <dbReference type="Proteomes" id="UP000075714"/>
    </source>
</evidence>
<comment type="caution">
    <text evidence="2">The sequence shown here is derived from an EMBL/GenBank/DDBJ whole genome shotgun (WGS) entry which is preliminary data.</text>
</comment>
<proteinExistence type="predicted"/>
<protein>
    <submittedName>
        <fullName evidence="2">Uncharacterized protein</fullName>
    </submittedName>
</protein>
<dbReference type="PANTHER" id="PTHR47909:SF2">
    <property type="entry name" value="GPI INOSITOL-DEACYLASE"/>
    <property type="match status" value="1"/>
</dbReference>
<reference evidence="3" key="1">
    <citation type="journal article" date="2016" name="Nat. Commun.">
        <title>The Gonium pectorale genome demonstrates co-option of cell cycle regulation during the evolution of multicellularity.</title>
        <authorList>
            <person name="Hanschen E.R."/>
            <person name="Marriage T.N."/>
            <person name="Ferris P.J."/>
            <person name="Hamaji T."/>
            <person name="Toyoda A."/>
            <person name="Fujiyama A."/>
            <person name="Neme R."/>
            <person name="Noguchi H."/>
            <person name="Minakuchi Y."/>
            <person name="Suzuki M."/>
            <person name="Kawai-Toyooka H."/>
            <person name="Smith D.R."/>
            <person name="Sparks H."/>
            <person name="Anderson J."/>
            <person name="Bakaric R."/>
            <person name="Luria V."/>
            <person name="Karger A."/>
            <person name="Kirschner M.W."/>
            <person name="Durand P.M."/>
            <person name="Michod R.E."/>
            <person name="Nozaki H."/>
            <person name="Olson B.J."/>
        </authorList>
    </citation>
    <scope>NUCLEOTIDE SEQUENCE [LARGE SCALE GENOMIC DNA]</scope>
    <source>
        <strain evidence="3">NIES-2863</strain>
    </source>
</reference>
<accession>A0A150G5V4</accession>
<keyword evidence="3" id="KW-1185">Reference proteome</keyword>
<dbReference type="InterPro" id="IPR029058">
    <property type="entry name" value="AB_hydrolase_fold"/>
</dbReference>
<dbReference type="PANTHER" id="PTHR47909">
    <property type="entry name" value="ALPHA/BETA-HYDROLASES SUPERFAMILY PROTEIN"/>
    <property type="match status" value="1"/>
</dbReference>
<dbReference type="AlphaFoldDB" id="A0A150G5V4"/>